<sequence length="365" mass="40391">MSIFNSKQLWNERKRLEAEQAKAVTDQKLDEARIIEGQIKQIDLTLEQVLNDEQEARNVQVAPAPRQTLGERVLGARDEFTGLAVGFRNDVTVTHLGTPTETDYELPANGEPLLNNFANTLIEVPASGSINYMQRIATTGKPDTWGGVTNGTSAVKAKVIYNFKQAVANKETVAGYSPISKDSLRDYDSLMSIINNDLVLDVQISRNAKYLNGNNNTGIIGVTNTAGILSFTEHMGKNYYDAIRMMRTKVMSDSRRVPTHVCINPLIKEAIDLYKTKEGLYQTLGTDTIWGMSVVEDVDCDGILVYNANSARARRIGNGMTVEVGYVNDQFIKNELCILAETDNALQVNMPSAFCYATKTDLDTK</sequence>
<feature type="domain" description="Phage capsid-like C-terminal" evidence="2">
    <location>
        <begin position="122"/>
        <end position="357"/>
    </location>
</feature>
<dbReference type="AlphaFoldDB" id="A0AB38A4T5"/>
<dbReference type="NCBIfam" id="TIGR01554">
    <property type="entry name" value="major_cap_HK97"/>
    <property type="match status" value="1"/>
</dbReference>
<evidence type="ECO:0000313" key="3">
    <source>
        <dbReference type="EMBL" id="SEB43717.1"/>
    </source>
</evidence>
<proteinExistence type="predicted"/>
<evidence type="ECO:0000313" key="4">
    <source>
        <dbReference type="Proteomes" id="UP000183687"/>
    </source>
</evidence>
<name>A0AB38A4T5_9ACTN</name>
<dbReference type="InterPro" id="IPR024455">
    <property type="entry name" value="Phage_capsid"/>
</dbReference>
<evidence type="ECO:0000256" key="1">
    <source>
        <dbReference type="ARBA" id="ARBA00004328"/>
    </source>
</evidence>
<evidence type="ECO:0000259" key="2">
    <source>
        <dbReference type="Pfam" id="PF05065"/>
    </source>
</evidence>
<dbReference type="SUPFAM" id="SSF56563">
    <property type="entry name" value="Major capsid protein gp5"/>
    <property type="match status" value="1"/>
</dbReference>
<dbReference type="RefSeq" id="WP_057001954.1">
    <property type="nucleotide sequence ID" value="NZ_FNSH01000001.1"/>
</dbReference>
<comment type="subcellular location">
    <subcellularLocation>
        <location evidence="1">Virion</location>
    </subcellularLocation>
</comment>
<accession>A0AB38A4T5</accession>
<dbReference type="InterPro" id="IPR054612">
    <property type="entry name" value="Phage_capsid-like_C"/>
</dbReference>
<reference evidence="3 4" key="1">
    <citation type="submission" date="2016-10" db="EMBL/GenBank/DDBJ databases">
        <authorList>
            <person name="Varghese N."/>
            <person name="Submissions S."/>
        </authorList>
    </citation>
    <scope>NUCLEOTIDE SEQUENCE [LARGE SCALE GENOMIC DNA]</scope>
    <source>
        <strain evidence="3 4">DSM 20586</strain>
    </source>
</reference>
<gene>
    <name evidence="3" type="ORF">SAMN04489746_0218</name>
</gene>
<dbReference type="Gene3D" id="3.30.2320.10">
    <property type="entry name" value="hypothetical protein PF0899 domain"/>
    <property type="match status" value="1"/>
</dbReference>
<organism evidence="3 4">
    <name type="scientific">Atopobium minutum</name>
    <dbReference type="NCBI Taxonomy" id="1381"/>
    <lineage>
        <taxon>Bacteria</taxon>
        <taxon>Bacillati</taxon>
        <taxon>Actinomycetota</taxon>
        <taxon>Coriobacteriia</taxon>
        <taxon>Coriobacteriales</taxon>
        <taxon>Atopobiaceae</taxon>
        <taxon>Atopobium</taxon>
    </lineage>
</organism>
<dbReference type="EMBL" id="FNSH01000001">
    <property type="protein sequence ID" value="SEB43717.1"/>
    <property type="molecule type" value="Genomic_DNA"/>
</dbReference>
<dbReference type="Proteomes" id="UP000183687">
    <property type="component" value="Unassembled WGS sequence"/>
</dbReference>
<protein>
    <submittedName>
        <fullName evidence="3">Phage major capsid protein, HK97 family</fullName>
    </submittedName>
</protein>
<dbReference type="Pfam" id="PF05065">
    <property type="entry name" value="Phage_capsid"/>
    <property type="match status" value="1"/>
</dbReference>
<comment type="caution">
    <text evidence="3">The sequence shown here is derived from an EMBL/GenBank/DDBJ whole genome shotgun (WGS) entry which is preliminary data.</text>
</comment>
<dbReference type="Gene3D" id="3.30.2400.10">
    <property type="entry name" value="Major capsid protein gp5"/>
    <property type="match status" value="1"/>
</dbReference>